<evidence type="ECO:0000313" key="3">
    <source>
        <dbReference type="EMBL" id="VEH71246.1"/>
    </source>
</evidence>
<feature type="domain" description="Apea-like HEPN" evidence="1">
    <location>
        <begin position="336"/>
        <end position="463"/>
    </location>
</feature>
<accession>A0A3S4U1Y0</accession>
<sequence length="502" mass="56428">MVNDHLNLDESAEWAGLWWLVEDPDKKVPGILRYDGEGSLELLLIGAFEDRSMAISESVSKVHHGGGGEWDVIHGVAECKRITLFGCIATRTVSVFGAQVKSPDKQIISSKTAVIGAHVNNEDEAVFSRMEMSIDDLVLWADSSVFVGSYGMREGRFDGTASISVEAVDSRSVAVAGNEFCLIHEHTIIPSLDCRKGKNLVRMSDMAFMRITPVDPFSMNKVQRMVRMMQDLISLATNHAAGLIWLRVEKSETDSAMSADCPEQNRRAYVLYAPSKRGACDAKAVDRDRVFFTCKSLPFEEVVPRWCDVYGRLQAAINMILGLRYAPMRYVENNLLTAVGAAEVLHRYLGIDKKPFPSEEFKKMRNAMLNQVAPEYRGRFKGAIRNDPTLRDRLNGLVERLDQCLVSEFMFDLNEWVKRAVKARNNLTHDGRTSSHSIEELAAIVEITKIVVILNLLRELEVPVDRQCDLVRRHPWFRGVVEEARKWLSSSSGRSSGDELIC</sequence>
<reference evidence="3 4" key="1">
    <citation type="submission" date="2018-12" db="EMBL/GenBank/DDBJ databases">
        <authorList>
            <consortium name="Pathogen Informatics"/>
        </authorList>
    </citation>
    <scope>NUCLEOTIDE SEQUENCE [LARGE SCALE GENOMIC DNA]</scope>
    <source>
        <strain evidence="3 4">NCTC12967</strain>
    </source>
</reference>
<organism evidence="3 4">
    <name type="scientific">Arachnia propionica</name>
    <dbReference type="NCBI Taxonomy" id="1750"/>
    <lineage>
        <taxon>Bacteria</taxon>
        <taxon>Bacillati</taxon>
        <taxon>Actinomycetota</taxon>
        <taxon>Actinomycetes</taxon>
        <taxon>Propionibacteriales</taxon>
        <taxon>Propionibacteriaceae</taxon>
        <taxon>Arachnia</taxon>
    </lineage>
</organism>
<evidence type="ECO:0000313" key="4">
    <source>
        <dbReference type="Proteomes" id="UP000273044"/>
    </source>
</evidence>
<keyword evidence="4" id="KW-1185">Reference proteome</keyword>
<evidence type="ECO:0000259" key="2">
    <source>
        <dbReference type="Pfam" id="PF18862"/>
    </source>
</evidence>
<protein>
    <submittedName>
        <fullName evidence="3">Uncharacterized protein</fullName>
    </submittedName>
</protein>
<dbReference type="InterPro" id="IPR041223">
    <property type="entry name" value="ApeA_NTD"/>
</dbReference>
<dbReference type="RefSeq" id="WP_073970104.1">
    <property type="nucleotide sequence ID" value="NZ_LR134406.1"/>
</dbReference>
<name>A0A3S4U1Y0_9ACTN</name>
<dbReference type="EMBL" id="LR134406">
    <property type="protein sequence ID" value="VEH71246.1"/>
    <property type="molecule type" value="Genomic_DNA"/>
</dbReference>
<dbReference type="AlphaFoldDB" id="A0A3S4U1Y0"/>
<dbReference type="Proteomes" id="UP000273044">
    <property type="component" value="Chromosome"/>
</dbReference>
<dbReference type="InterPro" id="IPR041229">
    <property type="entry name" value="HEPN_Apea"/>
</dbReference>
<gene>
    <name evidence="3" type="ORF">NCTC12967_02564</name>
</gene>
<dbReference type="Pfam" id="PF18862">
    <property type="entry name" value="ApeA_NTD1"/>
    <property type="match status" value="1"/>
</dbReference>
<dbReference type="GeneID" id="64407991"/>
<proteinExistence type="predicted"/>
<evidence type="ECO:0000259" key="1">
    <source>
        <dbReference type="Pfam" id="PF18739"/>
    </source>
</evidence>
<feature type="domain" description="ApeA N-terminal" evidence="2">
    <location>
        <begin position="13"/>
        <end position="306"/>
    </location>
</feature>
<dbReference type="Pfam" id="PF18739">
    <property type="entry name" value="HEPN_Apea"/>
    <property type="match status" value="1"/>
</dbReference>